<sequence length="132" mass="14971">MFILVYVDDLIVTGDSSSMINSFVAALADRFSIKDLGQLTCLLGVEVIPNPQVNKLSQYMRMPTTDHWHFVKRLLRYLCGTINDGLQIHWQSPLQLHAFSDADWAGDKDDFSSTSAYIIYLGRNPISWSSKK</sequence>
<dbReference type="PANTHER" id="PTHR11439">
    <property type="entry name" value="GAG-POL-RELATED RETROTRANSPOSON"/>
    <property type="match status" value="1"/>
</dbReference>
<keyword evidence="3" id="KW-1185">Reference proteome</keyword>
<dbReference type="SUPFAM" id="SSF56672">
    <property type="entry name" value="DNA/RNA polymerases"/>
    <property type="match status" value="1"/>
</dbReference>
<dbReference type="AlphaFoldDB" id="A0A835JXQ5"/>
<reference evidence="2 3" key="1">
    <citation type="submission" date="2020-10" db="EMBL/GenBank/DDBJ databases">
        <title>Plant Genome Project.</title>
        <authorList>
            <person name="Zhang R.-G."/>
        </authorList>
    </citation>
    <scope>NUCLEOTIDE SEQUENCE [LARGE SCALE GENOMIC DNA]</scope>
    <source>
        <strain evidence="2">FAFU-HL-1</strain>
        <tissue evidence="2">Leaf</tissue>
    </source>
</reference>
<accession>A0A835JXQ5</accession>
<dbReference type="InterPro" id="IPR043502">
    <property type="entry name" value="DNA/RNA_pol_sf"/>
</dbReference>
<feature type="domain" description="Reverse transcriptase Ty1/copia-type" evidence="1">
    <location>
        <begin position="2"/>
        <end position="59"/>
    </location>
</feature>
<dbReference type="PANTHER" id="PTHR11439:SF489">
    <property type="entry name" value="RNA-DIRECTED DNA POLYMERASE"/>
    <property type="match status" value="1"/>
</dbReference>
<comment type="caution">
    <text evidence="2">The sequence shown here is derived from an EMBL/GenBank/DDBJ whole genome shotgun (WGS) entry which is preliminary data.</text>
</comment>
<evidence type="ECO:0000313" key="2">
    <source>
        <dbReference type="EMBL" id="KAF9677968.1"/>
    </source>
</evidence>
<protein>
    <recommendedName>
        <fullName evidence="1">Reverse transcriptase Ty1/copia-type domain-containing protein</fullName>
    </recommendedName>
</protein>
<name>A0A835JXQ5_9ROSI</name>
<proteinExistence type="predicted"/>
<dbReference type="EMBL" id="JADGMS010000008">
    <property type="protein sequence ID" value="KAF9677968.1"/>
    <property type="molecule type" value="Genomic_DNA"/>
</dbReference>
<dbReference type="Proteomes" id="UP000657918">
    <property type="component" value="Chromosome 8"/>
</dbReference>
<evidence type="ECO:0000259" key="1">
    <source>
        <dbReference type="Pfam" id="PF07727"/>
    </source>
</evidence>
<dbReference type="OrthoDB" id="844895at2759"/>
<dbReference type="Pfam" id="PF07727">
    <property type="entry name" value="RVT_2"/>
    <property type="match status" value="1"/>
</dbReference>
<dbReference type="InterPro" id="IPR013103">
    <property type="entry name" value="RVT_2"/>
</dbReference>
<evidence type="ECO:0000313" key="3">
    <source>
        <dbReference type="Proteomes" id="UP000657918"/>
    </source>
</evidence>
<organism evidence="2 3">
    <name type="scientific">Salix dunnii</name>
    <dbReference type="NCBI Taxonomy" id="1413687"/>
    <lineage>
        <taxon>Eukaryota</taxon>
        <taxon>Viridiplantae</taxon>
        <taxon>Streptophyta</taxon>
        <taxon>Embryophyta</taxon>
        <taxon>Tracheophyta</taxon>
        <taxon>Spermatophyta</taxon>
        <taxon>Magnoliopsida</taxon>
        <taxon>eudicotyledons</taxon>
        <taxon>Gunneridae</taxon>
        <taxon>Pentapetalae</taxon>
        <taxon>rosids</taxon>
        <taxon>fabids</taxon>
        <taxon>Malpighiales</taxon>
        <taxon>Salicaceae</taxon>
        <taxon>Saliceae</taxon>
        <taxon>Salix</taxon>
    </lineage>
</organism>
<gene>
    <name evidence="2" type="ORF">SADUNF_Sadunf08G0163100</name>
</gene>